<keyword evidence="2" id="KW-1185">Reference proteome</keyword>
<evidence type="ECO:0000313" key="1">
    <source>
        <dbReference type="EMBL" id="EDM97755.1"/>
    </source>
</evidence>
<organism evidence="1 2">
    <name type="scientific">Pseudoflavonifractor capillosus ATCC 29799</name>
    <dbReference type="NCBI Taxonomy" id="411467"/>
    <lineage>
        <taxon>Bacteria</taxon>
        <taxon>Bacillati</taxon>
        <taxon>Bacillota</taxon>
        <taxon>Clostridia</taxon>
        <taxon>Eubacteriales</taxon>
        <taxon>Oscillospiraceae</taxon>
        <taxon>Pseudoflavonifractor</taxon>
    </lineage>
</organism>
<dbReference type="STRING" id="411467.BACCAP_04230"/>
<evidence type="ECO:0000313" key="2">
    <source>
        <dbReference type="Proteomes" id="UP000003639"/>
    </source>
</evidence>
<dbReference type="AlphaFoldDB" id="A6P163"/>
<protein>
    <submittedName>
        <fullName evidence="1">Uncharacterized protein</fullName>
    </submittedName>
</protein>
<comment type="caution">
    <text evidence="1">The sequence shown here is derived from an EMBL/GenBank/DDBJ whole genome shotgun (WGS) entry which is preliminary data.</text>
</comment>
<dbReference type="EMBL" id="AAXG02000047">
    <property type="protein sequence ID" value="EDM97755.1"/>
    <property type="molecule type" value="Genomic_DNA"/>
</dbReference>
<proteinExistence type="predicted"/>
<reference evidence="1 2" key="1">
    <citation type="submission" date="2007-04" db="EMBL/GenBank/DDBJ databases">
        <authorList>
            <person name="Fulton L."/>
            <person name="Clifton S."/>
            <person name="Fulton B."/>
            <person name="Xu J."/>
            <person name="Minx P."/>
            <person name="Pepin K.H."/>
            <person name="Johnson M."/>
            <person name="Thiruvilangam P."/>
            <person name="Bhonagiri V."/>
            <person name="Nash W.E."/>
            <person name="Mardis E.R."/>
            <person name="Wilson R.K."/>
        </authorList>
    </citation>
    <scope>NUCLEOTIDE SEQUENCE [LARGE SCALE GENOMIC DNA]</scope>
    <source>
        <strain evidence="1 2">ATCC 29799</strain>
    </source>
</reference>
<dbReference type="Proteomes" id="UP000003639">
    <property type="component" value="Unassembled WGS sequence"/>
</dbReference>
<reference evidence="1 2" key="2">
    <citation type="submission" date="2007-06" db="EMBL/GenBank/DDBJ databases">
        <title>Draft genome sequence of Pseudoflavonifractor capillosus ATCC 29799.</title>
        <authorList>
            <person name="Sudarsanam P."/>
            <person name="Ley R."/>
            <person name="Guruge J."/>
            <person name="Turnbaugh P.J."/>
            <person name="Mahowald M."/>
            <person name="Liep D."/>
            <person name="Gordon J."/>
        </authorList>
    </citation>
    <scope>NUCLEOTIDE SEQUENCE [LARGE SCALE GENOMIC DNA]</scope>
    <source>
        <strain evidence="1 2">ATCC 29799</strain>
    </source>
</reference>
<name>A6P163_9FIRM</name>
<gene>
    <name evidence="1" type="ORF">BACCAP_04230</name>
</gene>
<accession>A6P163</accession>
<sequence>MDNKAHCVLKSHNRKDCCLCLSAYKAPYSGYDPELLPS</sequence>